<keyword evidence="4" id="KW-1185">Reference proteome</keyword>
<feature type="region of interest" description="Disordered" evidence="1">
    <location>
        <begin position="106"/>
        <end position="185"/>
    </location>
</feature>
<evidence type="ECO:0000313" key="3">
    <source>
        <dbReference type="EMBL" id="GMA19803.1"/>
    </source>
</evidence>
<name>A0ABQ6HNZ1_9MICO</name>
<feature type="compositionally biased region" description="Low complexity" evidence="1">
    <location>
        <begin position="125"/>
        <end position="137"/>
    </location>
</feature>
<organism evidence="3 4">
    <name type="scientific">Arsenicicoccus piscis</name>
    <dbReference type="NCBI Taxonomy" id="673954"/>
    <lineage>
        <taxon>Bacteria</taxon>
        <taxon>Bacillati</taxon>
        <taxon>Actinomycetota</taxon>
        <taxon>Actinomycetes</taxon>
        <taxon>Micrococcales</taxon>
        <taxon>Intrasporangiaceae</taxon>
        <taxon>Arsenicicoccus</taxon>
    </lineage>
</organism>
<evidence type="ECO:0000313" key="4">
    <source>
        <dbReference type="Proteomes" id="UP001157109"/>
    </source>
</evidence>
<comment type="caution">
    <text evidence="3">The sequence shown here is derived from an EMBL/GenBank/DDBJ whole genome shotgun (WGS) entry which is preliminary data.</text>
</comment>
<evidence type="ECO:0000256" key="1">
    <source>
        <dbReference type="SAM" id="MobiDB-lite"/>
    </source>
</evidence>
<reference evidence="4" key="1">
    <citation type="journal article" date="2019" name="Int. J. Syst. Evol. Microbiol.">
        <title>The Global Catalogue of Microorganisms (GCM) 10K type strain sequencing project: providing services to taxonomists for standard genome sequencing and annotation.</title>
        <authorList>
            <consortium name="The Broad Institute Genomics Platform"/>
            <consortium name="The Broad Institute Genome Sequencing Center for Infectious Disease"/>
            <person name="Wu L."/>
            <person name="Ma J."/>
        </authorList>
    </citation>
    <scope>NUCLEOTIDE SEQUENCE [LARGE SCALE GENOMIC DNA]</scope>
    <source>
        <strain evidence="4">NBRC 105830</strain>
    </source>
</reference>
<proteinExistence type="predicted"/>
<gene>
    <name evidence="3" type="ORF">GCM10025862_18240</name>
</gene>
<feature type="transmembrane region" description="Helical" evidence="2">
    <location>
        <begin position="40"/>
        <end position="67"/>
    </location>
</feature>
<protein>
    <recommendedName>
        <fullName evidence="5">NfeD family protein</fullName>
    </recommendedName>
</protein>
<dbReference type="EMBL" id="BSUJ01000001">
    <property type="protein sequence ID" value="GMA19803.1"/>
    <property type="molecule type" value="Genomic_DNA"/>
</dbReference>
<keyword evidence="2" id="KW-0472">Membrane</keyword>
<sequence>MEWFAENGWLAWVGLALVLGAIEAASVDFFFIMFAGGSLAGAVAAALGAGFALQVVVAVVVSVGLLAGVRPLVKKRFASAHELSIGAGSYVGRDAAVVETVTPSSGRVKLAGRSGRRARRPGRPPSVRVSRSGSSPSKGPPPSSPTPRVSKGSEPCRLSSSWDSWSSSRSSSSPGPSRSSPSRRR</sequence>
<dbReference type="Proteomes" id="UP001157109">
    <property type="component" value="Unassembled WGS sequence"/>
</dbReference>
<evidence type="ECO:0008006" key="5">
    <source>
        <dbReference type="Google" id="ProtNLM"/>
    </source>
</evidence>
<keyword evidence="2" id="KW-1133">Transmembrane helix</keyword>
<keyword evidence="2" id="KW-0812">Transmembrane</keyword>
<accession>A0ABQ6HNZ1</accession>
<feature type="compositionally biased region" description="Low complexity" evidence="1">
    <location>
        <begin position="159"/>
        <end position="185"/>
    </location>
</feature>
<evidence type="ECO:0000256" key="2">
    <source>
        <dbReference type="SAM" id="Phobius"/>
    </source>
</evidence>